<organism evidence="1 2">
    <name type="scientific">Persicobacter psychrovividus</name>
    <dbReference type="NCBI Taxonomy" id="387638"/>
    <lineage>
        <taxon>Bacteria</taxon>
        <taxon>Pseudomonadati</taxon>
        <taxon>Bacteroidota</taxon>
        <taxon>Cytophagia</taxon>
        <taxon>Cytophagales</taxon>
        <taxon>Persicobacteraceae</taxon>
        <taxon>Persicobacter</taxon>
    </lineage>
</organism>
<geneLocation type="plasmid" evidence="1 2">
    <name>pPP11</name>
</geneLocation>
<keyword evidence="1" id="KW-0614">Plasmid</keyword>
<reference evidence="1 2" key="1">
    <citation type="submission" date="2021-12" db="EMBL/GenBank/DDBJ databases">
        <title>Genome sequencing of bacteria with rrn-lacking chromosome and rrn-plasmid.</title>
        <authorList>
            <person name="Anda M."/>
            <person name="Iwasaki W."/>
        </authorList>
    </citation>
    <scope>NUCLEOTIDE SEQUENCE [LARGE SCALE GENOMIC DNA]</scope>
    <source>
        <strain evidence="1 2">NBRC 101262</strain>
        <plasmid evidence="1 2">pPP11</plasmid>
    </source>
</reference>
<protein>
    <submittedName>
        <fullName evidence="1">Uncharacterized protein</fullName>
    </submittedName>
</protein>
<dbReference type="EMBL" id="AP025303">
    <property type="protein sequence ID" value="BDD02474.1"/>
    <property type="molecule type" value="Genomic_DNA"/>
</dbReference>
<accession>A0ABN6LLL3</accession>
<evidence type="ECO:0000313" key="2">
    <source>
        <dbReference type="Proteomes" id="UP001354989"/>
    </source>
</evidence>
<evidence type="ECO:0000313" key="1">
    <source>
        <dbReference type="EMBL" id="BDD02474.1"/>
    </source>
</evidence>
<keyword evidence="2" id="KW-1185">Reference proteome</keyword>
<dbReference type="Proteomes" id="UP001354989">
    <property type="component" value="Plasmid pPP11"/>
</dbReference>
<gene>
    <name evidence="1" type="ORF">PEPS_47540</name>
</gene>
<proteinExistence type="predicted"/>
<name>A0ABN6LLL3_9BACT</name>
<dbReference type="RefSeq" id="WP_338399681.1">
    <property type="nucleotide sequence ID" value="NZ_AP025303.1"/>
</dbReference>
<sequence length="90" mass="10085">MEGRKRKLIDIKESTFRVLSIQATLNGANLKSFIEKELDKLVESIVYNQAYRSLLTSEPDGQVLLSKKEKGDFERDLSNCAGSGGKFTTK</sequence>